<dbReference type="RefSeq" id="WP_013487751.1">
    <property type="nucleotide sequence ID" value="NC_014829.1"/>
</dbReference>
<name>E6TR34_EVAC2</name>
<dbReference type="HOGENOM" id="CLU_1599393_0_0_9"/>
<dbReference type="Proteomes" id="UP000001401">
    <property type="component" value="Chromosome"/>
</dbReference>
<dbReference type="AlphaFoldDB" id="E6TR34"/>
<evidence type="ECO:0000313" key="2">
    <source>
        <dbReference type="Proteomes" id="UP000001401"/>
    </source>
</evidence>
<keyword evidence="2" id="KW-1185">Reference proteome</keyword>
<gene>
    <name evidence="1" type="ordered locus">Bcell_1142</name>
</gene>
<reference evidence="1" key="1">
    <citation type="submission" date="2010-12" db="EMBL/GenBank/DDBJ databases">
        <title>Complete sequence of Bacillus cellulosilyticus DSM 2522.</title>
        <authorList>
            <consortium name="US DOE Joint Genome Institute"/>
            <person name="Lucas S."/>
            <person name="Copeland A."/>
            <person name="Lapidus A."/>
            <person name="Cheng J.-F."/>
            <person name="Bruce D."/>
            <person name="Goodwin L."/>
            <person name="Pitluck S."/>
            <person name="Chertkov O."/>
            <person name="Detter J.C."/>
            <person name="Han C."/>
            <person name="Tapia R."/>
            <person name="Land M."/>
            <person name="Hauser L."/>
            <person name="Jeffries C."/>
            <person name="Kyrpides N."/>
            <person name="Ivanova N."/>
            <person name="Mikhailova N."/>
            <person name="Brumm P."/>
            <person name="Mead D."/>
            <person name="Woyke T."/>
        </authorList>
    </citation>
    <scope>NUCLEOTIDE SEQUENCE [LARGE SCALE GENOMIC DNA]</scope>
    <source>
        <strain evidence="1">DSM 2522</strain>
    </source>
</reference>
<organism evidence="1 2">
    <name type="scientific">Evansella cellulosilytica (strain ATCC 21833 / DSM 2522 / FERM P-1141 / JCM 9156 / N-4)</name>
    <name type="common">Bacillus cellulosilyticus</name>
    <dbReference type="NCBI Taxonomy" id="649639"/>
    <lineage>
        <taxon>Bacteria</taxon>
        <taxon>Bacillati</taxon>
        <taxon>Bacillota</taxon>
        <taxon>Bacilli</taxon>
        <taxon>Bacillales</taxon>
        <taxon>Bacillaceae</taxon>
        <taxon>Evansella</taxon>
    </lineage>
</organism>
<dbReference type="OrthoDB" id="9873383at2"/>
<dbReference type="KEGG" id="bco:Bcell_1142"/>
<evidence type="ECO:0000313" key="1">
    <source>
        <dbReference type="EMBL" id="ADU29410.1"/>
    </source>
</evidence>
<sequence length="166" mass="19577">MWIAVVTGVIFIIIKQFEEYNRNRPKTGMAEIGDEKIEGGYLWWNVGDQYDNEHWLILDYVGPNYYITITEIGENGSIPLKFKDVADYHPSGYPEIHLKINNEPSDNPEYHVECDGERGVELEIDFLMGFYRNLGKVVVDQRYKELMELHEQKTRRMKELKKELES</sequence>
<dbReference type="STRING" id="649639.Bcell_1142"/>
<dbReference type="EMBL" id="CP002394">
    <property type="protein sequence ID" value="ADU29410.1"/>
    <property type="molecule type" value="Genomic_DNA"/>
</dbReference>
<protein>
    <submittedName>
        <fullName evidence="1">Uncharacterized protein</fullName>
    </submittedName>
</protein>
<accession>E6TR34</accession>
<proteinExistence type="predicted"/>